<protein>
    <submittedName>
        <fullName evidence="5">Cell division protein FtsI [Peptidoglycan synthetase]</fullName>
        <ecNumber evidence="5">2.4.1.129</ecNumber>
    </submittedName>
</protein>
<evidence type="ECO:0000256" key="3">
    <source>
        <dbReference type="SAM" id="Phobius"/>
    </source>
</evidence>
<dbReference type="EMBL" id="UOES01000392">
    <property type="protein sequence ID" value="VAW28377.1"/>
    <property type="molecule type" value="Genomic_DNA"/>
</dbReference>
<dbReference type="GO" id="GO:0051301">
    <property type="term" value="P:cell division"/>
    <property type="evidence" value="ECO:0007669"/>
    <property type="project" value="UniProtKB-KW"/>
</dbReference>
<feature type="non-terminal residue" evidence="5">
    <location>
        <position position="249"/>
    </location>
</feature>
<evidence type="ECO:0000256" key="1">
    <source>
        <dbReference type="ARBA" id="ARBA00004370"/>
    </source>
</evidence>
<dbReference type="PANTHER" id="PTHR30627">
    <property type="entry name" value="PEPTIDOGLYCAN D,D-TRANSPEPTIDASE"/>
    <property type="match status" value="1"/>
</dbReference>
<dbReference type="InterPro" id="IPR005311">
    <property type="entry name" value="PBP_dimer"/>
</dbReference>
<dbReference type="EC" id="2.4.1.129" evidence="5"/>
<gene>
    <name evidence="5" type="ORF">MNBD_BACTEROID06-221</name>
</gene>
<accession>A0A3B0USZ6</accession>
<feature type="domain" description="Penicillin-binding protein dimerisation" evidence="4">
    <location>
        <begin position="54"/>
        <end position="183"/>
    </location>
</feature>
<dbReference type="GO" id="GO:0016757">
    <property type="term" value="F:glycosyltransferase activity"/>
    <property type="evidence" value="ECO:0007669"/>
    <property type="project" value="UniProtKB-KW"/>
</dbReference>
<dbReference type="InterPro" id="IPR036138">
    <property type="entry name" value="PBP_dimer_sf"/>
</dbReference>
<evidence type="ECO:0000259" key="4">
    <source>
        <dbReference type="Pfam" id="PF03717"/>
    </source>
</evidence>
<dbReference type="Pfam" id="PF03717">
    <property type="entry name" value="PBP_dimer"/>
    <property type="match status" value="1"/>
</dbReference>
<keyword evidence="5" id="KW-0328">Glycosyltransferase</keyword>
<keyword evidence="5" id="KW-0132">Cell division</keyword>
<sequence>MNIKNSILLRVRLAFLPMLLFGIAIVYKIGVIQFVEGEKWRSLAAEIGLEYRAIEATRGNILSDNGSLLATSIPFYKLALDPSRASKQMMDDGLDSLAFLLSSFYKDKPTSIYKQRILDARKSGRRYVLLNRKLIDYQQKKEMEQWPIFREGRMDGGALFTKVDKRFKPFGYLGQRSIGFINENGRGAGLEYSFNTDLAGMNGKALYRKTVGGKWRPIPDASEVRPIDGYDLETTIDINLQDVAESSLL</sequence>
<proteinExistence type="predicted"/>
<dbReference type="PANTHER" id="PTHR30627:SF1">
    <property type="entry name" value="PEPTIDOGLYCAN D,D-TRANSPEPTIDASE FTSI"/>
    <property type="match status" value="1"/>
</dbReference>
<comment type="subcellular location">
    <subcellularLocation>
        <location evidence="1">Membrane</location>
    </subcellularLocation>
</comment>
<dbReference type="InterPro" id="IPR050515">
    <property type="entry name" value="Beta-lactam/transpept"/>
</dbReference>
<keyword evidence="5" id="KW-0808">Transferase</keyword>
<keyword evidence="3" id="KW-0812">Transmembrane</keyword>
<keyword evidence="3" id="KW-1133">Transmembrane helix</keyword>
<reference evidence="5" key="1">
    <citation type="submission" date="2018-06" db="EMBL/GenBank/DDBJ databases">
        <authorList>
            <person name="Zhirakovskaya E."/>
        </authorList>
    </citation>
    <scope>NUCLEOTIDE SEQUENCE</scope>
</reference>
<dbReference type="GO" id="GO:0071555">
    <property type="term" value="P:cell wall organization"/>
    <property type="evidence" value="ECO:0007669"/>
    <property type="project" value="TreeGrafter"/>
</dbReference>
<keyword evidence="5" id="KW-0131">Cell cycle</keyword>
<evidence type="ECO:0000256" key="2">
    <source>
        <dbReference type="ARBA" id="ARBA00023136"/>
    </source>
</evidence>
<evidence type="ECO:0000313" key="5">
    <source>
        <dbReference type="EMBL" id="VAW28377.1"/>
    </source>
</evidence>
<name>A0A3B0USZ6_9ZZZZ</name>
<dbReference type="SUPFAM" id="SSF56519">
    <property type="entry name" value="Penicillin binding protein dimerisation domain"/>
    <property type="match status" value="1"/>
</dbReference>
<feature type="transmembrane region" description="Helical" evidence="3">
    <location>
        <begin position="7"/>
        <end position="27"/>
    </location>
</feature>
<dbReference type="AlphaFoldDB" id="A0A3B0USZ6"/>
<dbReference type="GO" id="GO:0008658">
    <property type="term" value="F:penicillin binding"/>
    <property type="evidence" value="ECO:0007669"/>
    <property type="project" value="InterPro"/>
</dbReference>
<keyword evidence="2 3" id="KW-0472">Membrane</keyword>
<organism evidence="5">
    <name type="scientific">hydrothermal vent metagenome</name>
    <dbReference type="NCBI Taxonomy" id="652676"/>
    <lineage>
        <taxon>unclassified sequences</taxon>
        <taxon>metagenomes</taxon>
        <taxon>ecological metagenomes</taxon>
    </lineage>
</organism>
<dbReference type="Gene3D" id="3.90.1310.10">
    <property type="entry name" value="Penicillin-binding protein 2a (Domain 2)"/>
    <property type="match status" value="1"/>
</dbReference>
<dbReference type="GO" id="GO:0005886">
    <property type="term" value="C:plasma membrane"/>
    <property type="evidence" value="ECO:0007669"/>
    <property type="project" value="TreeGrafter"/>
</dbReference>